<evidence type="ECO:0000256" key="3">
    <source>
        <dbReference type="RuleBase" id="RU361235"/>
    </source>
</evidence>
<dbReference type="SUPFAM" id="SSF53474">
    <property type="entry name" value="alpha/beta-Hydrolases"/>
    <property type="match status" value="1"/>
</dbReference>
<dbReference type="AlphaFoldDB" id="A0A5N0V6V6"/>
<dbReference type="EC" id="3.1.1.-" evidence="3"/>
<dbReference type="Gene3D" id="3.40.50.1820">
    <property type="entry name" value="alpha/beta hydrolase"/>
    <property type="match status" value="1"/>
</dbReference>
<sequence length="518" mass="55134">MLPRFSRLTVLLASFAAALVTTAATSSAEPSPVVHTAQGAVRGTASTDYRAFQGIPFAQPPVGDLRWQPPQPPSSWYGVRDATQPPPACEQPGNGTMSEDCLYLNVYTPADANPASRKPVAVWIYGGAFRSGSSAQYQPVQMVDQGDMLVVTLNYRVGAMGFLTTPQLDTDNGTPSGDYGLLDQIQALHWVQDNIARFGGDPHRVMIAGQSAGGESVCMLLASPKAAGLFSSAVVESGLTCGQNTRTAAQATNAAFITTLGCDGPDVIACLRRKTPGEILAAQGTSGVWYPVVGTTALPVQPPDAFASGQFNHVPVLIGNTAHEGAFFIYQANDVAGKPVSADAYTASVQATFGDRAPDVLARYPLQNYTAPGAAEAALKTDIGFSCATLTNAAALTARVPTYVYEFRDETAPYHASVPPSFSLADEHSAELPYLWGTDVTPTLTSTQQKLSHDMIAYWAQFARTATLPAPRYNPSAPREIVFNADGPAIVNDMAADHQCSYWNQVYPDGWPFHFNLR</sequence>
<evidence type="ECO:0000256" key="1">
    <source>
        <dbReference type="ARBA" id="ARBA00005964"/>
    </source>
</evidence>
<keyword evidence="6" id="KW-1185">Reference proteome</keyword>
<comment type="similarity">
    <text evidence="1 3">Belongs to the type-B carboxylesterase/lipase family.</text>
</comment>
<dbReference type="OrthoDB" id="4308422at2"/>
<accession>A0A5N0V6V6</accession>
<organism evidence="5 6">
    <name type="scientific">Amycolatopsis acidicola</name>
    <dbReference type="NCBI Taxonomy" id="2596893"/>
    <lineage>
        <taxon>Bacteria</taxon>
        <taxon>Bacillati</taxon>
        <taxon>Actinomycetota</taxon>
        <taxon>Actinomycetes</taxon>
        <taxon>Pseudonocardiales</taxon>
        <taxon>Pseudonocardiaceae</taxon>
        <taxon>Amycolatopsis</taxon>
    </lineage>
</organism>
<keyword evidence="3" id="KW-0732">Signal</keyword>
<dbReference type="InterPro" id="IPR019826">
    <property type="entry name" value="Carboxylesterase_B_AS"/>
</dbReference>
<dbReference type="InterPro" id="IPR002018">
    <property type="entry name" value="CarbesteraseB"/>
</dbReference>
<dbReference type="Pfam" id="PF00135">
    <property type="entry name" value="COesterase"/>
    <property type="match status" value="1"/>
</dbReference>
<comment type="caution">
    <text evidence="5">The sequence shown here is derived from an EMBL/GenBank/DDBJ whole genome shotgun (WGS) entry which is preliminary data.</text>
</comment>
<dbReference type="PROSITE" id="PS00941">
    <property type="entry name" value="CARBOXYLESTERASE_B_2"/>
    <property type="match status" value="1"/>
</dbReference>
<dbReference type="RefSeq" id="WP_144760448.1">
    <property type="nucleotide sequence ID" value="NZ_VMNW02000020.1"/>
</dbReference>
<protein>
    <recommendedName>
        <fullName evidence="3">Carboxylic ester hydrolase</fullName>
        <ecNumber evidence="3">3.1.1.-</ecNumber>
    </recommendedName>
</protein>
<dbReference type="InterPro" id="IPR050309">
    <property type="entry name" value="Type-B_Carboxylest/Lipase"/>
</dbReference>
<evidence type="ECO:0000313" key="5">
    <source>
        <dbReference type="EMBL" id="KAA9160761.1"/>
    </source>
</evidence>
<evidence type="ECO:0000313" key="6">
    <source>
        <dbReference type="Proteomes" id="UP000319769"/>
    </source>
</evidence>
<evidence type="ECO:0000256" key="2">
    <source>
        <dbReference type="ARBA" id="ARBA00022801"/>
    </source>
</evidence>
<reference evidence="5" key="1">
    <citation type="submission" date="2019-09" db="EMBL/GenBank/DDBJ databases">
        <authorList>
            <person name="Teo W.F.A."/>
            <person name="Duangmal K."/>
        </authorList>
    </citation>
    <scope>NUCLEOTIDE SEQUENCE [LARGE SCALE GENOMIC DNA]</scope>
    <source>
        <strain evidence="5">K81G1</strain>
    </source>
</reference>
<feature type="signal peptide" evidence="3">
    <location>
        <begin position="1"/>
        <end position="23"/>
    </location>
</feature>
<evidence type="ECO:0000259" key="4">
    <source>
        <dbReference type="Pfam" id="PF00135"/>
    </source>
</evidence>
<dbReference type="PROSITE" id="PS00122">
    <property type="entry name" value="CARBOXYLESTERASE_B_1"/>
    <property type="match status" value="1"/>
</dbReference>
<dbReference type="Proteomes" id="UP000319769">
    <property type="component" value="Unassembled WGS sequence"/>
</dbReference>
<name>A0A5N0V6V6_9PSEU</name>
<dbReference type="InterPro" id="IPR029058">
    <property type="entry name" value="AB_hydrolase_fold"/>
</dbReference>
<gene>
    <name evidence="5" type="ORF">FPZ12_016600</name>
</gene>
<dbReference type="EMBL" id="VMNW02000020">
    <property type="protein sequence ID" value="KAA9160761.1"/>
    <property type="molecule type" value="Genomic_DNA"/>
</dbReference>
<keyword evidence="2 3" id="KW-0378">Hydrolase</keyword>
<dbReference type="InterPro" id="IPR019819">
    <property type="entry name" value="Carboxylesterase_B_CS"/>
</dbReference>
<dbReference type="GO" id="GO:0016787">
    <property type="term" value="F:hydrolase activity"/>
    <property type="evidence" value="ECO:0007669"/>
    <property type="project" value="UniProtKB-KW"/>
</dbReference>
<dbReference type="PANTHER" id="PTHR11559">
    <property type="entry name" value="CARBOXYLESTERASE"/>
    <property type="match status" value="1"/>
</dbReference>
<feature type="domain" description="Carboxylesterase type B" evidence="4">
    <location>
        <begin position="31"/>
        <end position="466"/>
    </location>
</feature>
<feature type="chain" id="PRO_5039758058" description="Carboxylic ester hydrolase" evidence="3">
    <location>
        <begin position="24"/>
        <end position="518"/>
    </location>
</feature>
<proteinExistence type="inferred from homology"/>